<dbReference type="GO" id="GO:0030170">
    <property type="term" value="F:pyridoxal phosphate binding"/>
    <property type="evidence" value="ECO:0007669"/>
    <property type="project" value="InterPro"/>
</dbReference>
<gene>
    <name evidence="5" type="ORF">AJE_01019</name>
</gene>
<feature type="domain" description="Aminotransferase class I/classII large" evidence="4">
    <location>
        <begin position="39"/>
        <end position="395"/>
    </location>
</feature>
<dbReference type="SUPFAM" id="SSF53383">
    <property type="entry name" value="PLP-dependent transferases"/>
    <property type="match status" value="1"/>
</dbReference>
<evidence type="ECO:0000259" key="4">
    <source>
        <dbReference type="Pfam" id="PF00155"/>
    </source>
</evidence>
<keyword evidence="6" id="KW-1185">Reference proteome</keyword>
<keyword evidence="2" id="KW-0808">Transferase</keyword>
<sequence>MQLAAMQQALAEREAKALRRSTRALGAVSGRLLHVNGRQYLNFSGNDYLGLASEPKVQQALCDAVSQYGVGSTGSPLVTGFHAAHQALSAELCDWLGVERVLLFSSGFAANQSMLECLASADDQLLLDKLCHASLISAAQQHPSQVKQPLRRFAHNELASLEKLLQKTASASHQLVVTEGVFSMDGDSPDLPAMLRLCQQHQAALLLDDAHGIGVLGPEGRGTAAAQGIACSEVFCTMANFGKALGASGAFLAANSTVIEYLEQFAKHYIYSTALPPALCAAVHCAIRLVRTEQWRRDQLQDNIRLFRQLAAEAGLPLLQAEQATTSWLDSSQHSAIQLLLLGEASRALALSQALKQQGIWLTAIRPPTVPPNSARLRITLSASHQPDDIRFLINTLRQYF</sequence>
<keyword evidence="3" id="KW-0663">Pyridoxal phosphate</keyword>
<dbReference type="Proteomes" id="UP000012046">
    <property type="component" value="Unassembled WGS sequence"/>
</dbReference>
<reference evidence="5 6" key="1">
    <citation type="journal article" date="2012" name="J. Bacteriol.">
        <title>Genome Sequence of Extracellular-Protease-Producing Alishewanella jeotgali Isolated from Traditional Korean Fermented Seafood.</title>
        <authorList>
            <person name="Jung J."/>
            <person name="Chun J."/>
            <person name="Park W."/>
        </authorList>
    </citation>
    <scope>NUCLEOTIDE SEQUENCE [LARGE SCALE GENOMIC DNA]</scope>
    <source>
        <strain evidence="5 6">KCTC 22429</strain>
    </source>
</reference>
<accession>H3ZA52</accession>
<evidence type="ECO:0000313" key="5">
    <source>
        <dbReference type="EMBL" id="EHR42554.1"/>
    </source>
</evidence>
<dbReference type="RefSeq" id="WP_008949269.1">
    <property type="nucleotide sequence ID" value="NZ_AHTH01000003.1"/>
</dbReference>
<dbReference type="STRING" id="1129374.AJE_01019"/>
<dbReference type="EMBL" id="AHTH01000003">
    <property type="protein sequence ID" value="EHR42554.1"/>
    <property type="molecule type" value="Genomic_DNA"/>
</dbReference>
<dbReference type="InterPro" id="IPR050087">
    <property type="entry name" value="AON_synthase_class-II"/>
</dbReference>
<dbReference type="GO" id="GO:0008710">
    <property type="term" value="F:8-amino-7-oxononanoate synthase activity"/>
    <property type="evidence" value="ECO:0007669"/>
    <property type="project" value="TreeGrafter"/>
</dbReference>
<proteinExistence type="predicted"/>
<dbReference type="Pfam" id="PF00155">
    <property type="entry name" value="Aminotran_1_2"/>
    <property type="match status" value="1"/>
</dbReference>
<dbReference type="PANTHER" id="PTHR13693">
    <property type="entry name" value="CLASS II AMINOTRANSFERASE/8-AMINO-7-OXONONANOATE SYNTHASE"/>
    <property type="match status" value="1"/>
</dbReference>
<dbReference type="InterPro" id="IPR015424">
    <property type="entry name" value="PyrdxlP-dep_Trfase"/>
</dbReference>
<dbReference type="Gene3D" id="3.40.640.10">
    <property type="entry name" value="Type I PLP-dependent aspartate aminotransferase-like (Major domain)"/>
    <property type="match status" value="1"/>
</dbReference>
<evidence type="ECO:0000256" key="1">
    <source>
        <dbReference type="ARBA" id="ARBA00001933"/>
    </source>
</evidence>
<comment type="caution">
    <text evidence="5">The sequence shown here is derived from an EMBL/GenBank/DDBJ whole genome shotgun (WGS) entry which is preliminary data.</text>
</comment>
<dbReference type="AlphaFoldDB" id="H3ZA52"/>
<organism evidence="5 6">
    <name type="scientific">Alishewanella jeotgali KCTC 22429</name>
    <dbReference type="NCBI Taxonomy" id="1129374"/>
    <lineage>
        <taxon>Bacteria</taxon>
        <taxon>Pseudomonadati</taxon>
        <taxon>Pseudomonadota</taxon>
        <taxon>Gammaproteobacteria</taxon>
        <taxon>Alteromonadales</taxon>
        <taxon>Alteromonadaceae</taxon>
        <taxon>Alishewanella</taxon>
    </lineage>
</organism>
<dbReference type="eggNOG" id="COG0156">
    <property type="taxonomic scope" value="Bacteria"/>
</dbReference>
<comment type="cofactor">
    <cofactor evidence="1">
        <name>pyridoxal 5'-phosphate</name>
        <dbReference type="ChEBI" id="CHEBI:597326"/>
    </cofactor>
</comment>
<evidence type="ECO:0000313" key="6">
    <source>
        <dbReference type="Proteomes" id="UP000012046"/>
    </source>
</evidence>
<evidence type="ECO:0000256" key="3">
    <source>
        <dbReference type="ARBA" id="ARBA00022898"/>
    </source>
</evidence>
<evidence type="ECO:0000256" key="2">
    <source>
        <dbReference type="ARBA" id="ARBA00022679"/>
    </source>
</evidence>
<dbReference type="InterPro" id="IPR015421">
    <property type="entry name" value="PyrdxlP-dep_Trfase_major"/>
</dbReference>
<dbReference type="InterPro" id="IPR004839">
    <property type="entry name" value="Aminotransferase_I/II_large"/>
</dbReference>
<protein>
    <submittedName>
        <fullName evidence="5">8-amino-7-oxononanoate synthase</fullName>
    </submittedName>
</protein>
<dbReference type="PATRIC" id="fig|1129374.4.peg.207"/>
<dbReference type="Gene3D" id="3.90.1150.10">
    <property type="entry name" value="Aspartate Aminotransferase, domain 1"/>
    <property type="match status" value="1"/>
</dbReference>
<dbReference type="PANTHER" id="PTHR13693:SF100">
    <property type="entry name" value="8-AMINO-7-OXONONANOATE SYNTHASE"/>
    <property type="match status" value="1"/>
</dbReference>
<name>H3ZA52_9ALTE</name>
<dbReference type="InterPro" id="IPR015422">
    <property type="entry name" value="PyrdxlP-dep_Trfase_small"/>
</dbReference>
<dbReference type="GO" id="GO:0009102">
    <property type="term" value="P:biotin biosynthetic process"/>
    <property type="evidence" value="ECO:0007669"/>
    <property type="project" value="TreeGrafter"/>
</dbReference>